<dbReference type="AlphaFoldDB" id="A0A8S1YNB9"/>
<protein>
    <submittedName>
        <fullName evidence="1">Uncharacterized protein</fullName>
    </submittedName>
</protein>
<accession>A0A8S1YNB9</accession>
<name>A0A8S1YNB9_PAROT</name>
<dbReference type="Proteomes" id="UP000683925">
    <property type="component" value="Unassembled WGS sequence"/>
</dbReference>
<proteinExistence type="predicted"/>
<dbReference type="EMBL" id="CAJJDP010000202">
    <property type="protein sequence ID" value="CAD8214991.1"/>
    <property type="molecule type" value="Genomic_DNA"/>
</dbReference>
<evidence type="ECO:0000313" key="1">
    <source>
        <dbReference type="EMBL" id="CAD8214991.1"/>
    </source>
</evidence>
<comment type="caution">
    <text evidence="1">The sequence shown here is derived from an EMBL/GenBank/DDBJ whole genome shotgun (WGS) entry which is preliminary data.</text>
</comment>
<keyword evidence="2" id="KW-1185">Reference proteome</keyword>
<reference evidence="1" key="1">
    <citation type="submission" date="2021-01" db="EMBL/GenBank/DDBJ databases">
        <authorList>
            <consortium name="Genoscope - CEA"/>
            <person name="William W."/>
        </authorList>
    </citation>
    <scope>NUCLEOTIDE SEQUENCE</scope>
</reference>
<evidence type="ECO:0000313" key="2">
    <source>
        <dbReference type="Proteomes" id="UP000683925"/>
    </source>
</evidence>
<gene>
    <name evidence="1" type="ORF">POCTA_138.1.T1980004</name>
</gene>
<organism evidence="1 2">
    <name type="scientific">Paramecium octaurelia</name>
    <dbReference type="NCBI Taxonomy" id="43137"/>
    <lineage>
        <taxon>Eukaryota</taxon>
        <taxon>Sar</taxon>
        <taxon>Alveolata</taxon>
        <taxon>Ciliophora</taxon>
        <taxon>Intramacronucleata</taxon>
        <taxon>Oligohymenophorea</taxon>
        <taxon>Peniculida</taxon>
        <taxon>Parameciidae</taxon>
        <taxon>Paramecium</taxon>
    </lineage>
</organism>
<sequence length="96" mass="11545">MKTQNCVKTGICKMIQFRFHKYVQWDANFKKKILDLEKGNRKKLHKIIQHTTKIRRDKEGVILNIMKGSEENQQVNNNKEIIHQCIENEKSFCHYN</sequence>